<dbReference type="InterPro" id="IPR001478">
    <property type="entry name" value="PDZ"/>
</dbReference>
<proteinExistence type="predicted"/>
<evidence type="ECO:0000313" key="5">
    <source>
        <dbReference type="EMBL" id="MCP9271440.1"/>
    </source>
</evidence>
<dbReference type="RefSeq" id="WP_255058487.1">
    <property type="nucleotide sequence ID" value="NZ_JANDBD010000002.1"/>
</dbReference>
<dbReference type="EMBL" id="JANDBD010000002">
    <property type="protein sequence ID" value="MCP9271440.1"/>
    <property type="molecule type" value="Genomic_DNA"/>
</dbReference>
<dbReference type="SUPFAM" id="SSF50494">
    <property type="entry name" value="Trypsin-like serine proteases"/>
    <property type="match status" value="1"/>
</dbReference>
<keyword evidence="3" id="KW-0732">Signal</keyword>
<evidence type="ECO:0000256" key="2">
    <source>
        <dbReference type="ARBA" id="ARBA00022801"/>
    </source>
</evidence>
<reference evidence="5 6" key="1">
    <citation type="submission" date="2022-06" db="EMBL/GenBank/DDBJ databases">
        <title>Mycolicibacterium sp. CAU 1645 isolated from seawater.</title>
        <authorList>
            <person name="Kim W."/>
        </authorList>
    </citation>
    <scope>NUCLEOTIDE SEQUENCE [LARGE SCALE GENOMIC DNA]</scope>
    <source>
        <strain evidence="5 6">CAU 1645</strain>
    </source>
</reference>
<dbReference type="GO" id="GO:0008233">
    <property type="term" value="F:peptidase activity"/>
    <property type="evidence" value="ECO:0007669"/>
    <property type="project" value="UniProtKB-KW"/>
</dbReference>
<dbReference type="PANTHER" id="PTHR43343">
    <property type="entry name" value="PEPTIDASE S12"/>
    <property type="match status" value="1"/>
</dbReference>
<dbReference type="SUPFAM" id="SSF50156">
    <property type="entry name" value="PDZ domain-like"/>
    <property type="match status" value="1"/>
</dbReference>
<name>A0ABT1LYP3_9MYCO</name>
<sequence>MAYERNPKRSCTALLAVLAVVAAFLAPSAAAEPVDDLALAASVEPAVARIDTTIPSQRAIGAGTGVVLDAGGAVLTNFHVVQGAEVINVSVANRSFDADLLGYDRGADIAVLQLRGASDLPVAPIGDVNGLSVGEPVVALGNASGSGRPLTREVGTVTGFGRSVTAEDSLTGNSEELQGLIEFAAPVRAGDSGGPVIDDGGVVGLTTAATVNFRMGPGGQGFAIPIDRALGIAGQIRSGARSDTVHIGPPSLLGVGVPTAGSGDSGLVLSEVLIGGSADRAGLRPGDTLVSVAGVPVDSATGLTDVLDRHYPGESIDVTWIDTTGQQRTAPVTLDTF</sequence>
<keyword evidence="2" id="KW-0378">Hydrolase</keyword>
<dbReference type="Pfam" id="PF13365">
    <property type="entry name" value="Trypsin_2"/>
    <property type="match status" value="1"/>
</dbReference>
<gene>
    <name evidence="5" type="ORF">NM203_04485</name>
</gene>
<dbReference type="Pfam" id="PF17820">
    <property type="entry name" value="PDZ_6"/>
    <property type="match status" value="1"/>
</dbReference>
<dbReference type="InterPro" id="IPR036034">
    <property type="entry name" value="PDZ_sf"/>
</dbReference>
<feature type="chain" id="PRO_5045484452" evidence="3">
    <location>
        <begin position="32"/>
        <end position="337"/>
    </location>
</feature>
<keyword evidence="1 5" id="KW-0645">Protease</keyword>
<evidence type="ECO:0000256" key="3">
    <source>
        <dbReference type="SAM" id="SignalP"/>
    </source>
</evidence>
<dbReference type="InterPro" id="IPR001940">
    <property type="entry name" value="Peptidase_S1C"/>
</dbReference>
<dbReference type="Proteomes" id="UP001651690">
    <property type="component" value="Unassembled WGS sequence"/>
</dbReference>
<dbReference type="InterPro" id="IPR009003">
    <property type="entry name" value="Peptidase_S1_PA"/>
</dbReference>
<dbReference type="SMART" id="SM00228">
    <property type="entry name" value="PDZ"/>
    <property type="match status" value="1"/>
</dbReference>
<dbReference type="GO" id="GO:0006508">
    <property type="term" value="P:proteolysis"/>
    <property type="evidence" value="ECO:0007669"/>
    <property type="project" value="UniProtKB-KW"/>
</dbReference>
<dbReference type="Gene3D" id="2.30.42.10">
    <property type="match status" value="1"/>
</dbReference>
<dbReference type="PANTHER" id="PTHR43343:SF3">
    <property type="entry name" value="PROTEASE DO-LIKE 8, CHLOROPLASTIC"/>
    <property type="match status" value="1"/>
</dbReference>
<protein>
    <submittedName>
        <fullName evidence="5">S1C family serine protease</fullName>
    </submittedName>
</protein>
<organism evidence="5 6">
    <name type="scientific">Mycolicibacterium arenosum</name>
    <dbReference type="NCBI Taxonomy" id="2952157"/>
    <lineage>
        <taxon>Bacteria</taxon>
        <taxon>Bacillati</taxon>
        <taxon>Actinomycetota</taxon>
        <taxon>Actinomycetes</taxon>
        <taxon>Mycobacteriales</taxon>
        <taxon>Mycobacteriaceae</taxon>
        <taxon>Mycolicibacterium</taxon>
    </lineage>
</organism>
<dbReference type="Gene3D" id="2.40.10.120">
    <property type="match status" value="1"/>
</dbReference>
<dbReference type="PRINTS" id="PR00834">
    <property type="entry name" value="PROTEASES2C"/>
</dbReference>
<evidence type="ECO:0000259" key="4">
    <source>
        <dbReference type="PROSITE" id="PS50106"/>
    </source>
</evidence>
<keyword evidence="6" id="KW-1185">Reference proteome</keyword>
<accession>A0ABT1LYP3</accession>
<dbReference type="InterPro" id="IPR041489">
    <property type="entry name" value="PDZ_6"/>
</dbReference>
<feature type="signal peptide" evidence="3">
    <location>
        <begin position="1"/>
        <end position="31"/>
    </location>
</feature>
<feature type="domain" description="PDZ" evidence="4">
    <location>
        <begin position="244"/>
        <end position="301"/>
    </location>
</feature>
<evidence type="ECO:0000313" key="6">
    <source>
        <dbReference type="Proteomes" id="UP001651690"/>
    </source>
</evidence>
<evidence type="ECO:0000256" key="1">
    <source>
        <dbReference type="ARBA" id="ARBA00022670"/>
    </source>
</evidence>
<comment type="caution">
    <text evidence="5">The sequence shown here is derived from an EMBL/GenBank/DDBJ whole genome shotgun (WGS) entry which is preliminary data.</text>
</comment>
<dbReference type="InterPro" id="IPR051201">
    <property type="entry name" value="Chloro_Bact_Ser_Proteases"/>
</dbReference>
<dbReference type="PROSITE" id="PS50106">
    <property type="entry name" value="PDZ"/>
    <property type="match status" value="1"/>
</dbReference>